<evidence type="ECO:0000256" key="2">
    <source>
        <dbReference type="SAM" id="SignalP"/>
    </source>
</evidence>
<feature type="chain" id="PRO_5005793782" evidence="2">
    <location>
        <begin position="23"/>
        <end position="744"/>
    </location>
</feature>
<feature type="transmembrane region" description="Helical" evidence="1">
    <location>
        <begin position="435"/>
        <end position="456"/>
    </location>
</feature>
<keyword evidence="2" id="KW-0732">Signal</keyword>
<feature type="transmembrane region" description="Helical" evidence="1">
    <location>
        <begin position="496"/>
        <end position="516"/>
    </location>
</feature>
<feature type="transmembrane region" description="Helical" evidence="1">
    <location>
        <begin position="562"/>
        <end position="583"/>
    </location>
</feature>
<dbReference type="PANTHER" id="PTHR11161:SF15">
    <property type="entry name" value="GH19286P-RELATED"/>
    <property type="match status" value="1"/>
</dbReference>
<feature type="transmembrane region" description="Helical" evidence="1">
    <location>
        <begin position="670"/>
        <end position="691"/>
    </location>
</feature>
<dbReference type="OMA" id="LIFHVVW"/>
<protein>
    <submittedName>
        <fullName evidence="4">CG30471</fullName>
    </submittedName>
</protein>
<keyword evidence="1" id="KW-1133">Transmembrane helix</keyword>
<dbReference type="Proteomes" id="UP000494163">
    <property type="component" value="Chromosome 2R"/>
</dbReference>
<feature type="transmembrane region" description="Helical" evidence="1">
    <location>
        <begin position="523"/>
        <end position="542"/>
    </location>
</feature>
<dbReference type="OrthoDB" id="207378at2759"/>
<gene>
    <name evidence="4" type="ORF">Dbus_chr2Rg1561</name>
</gene>
<dbReference type="InterPro" id="IPR052728">
    <property type="entry name" value="O2_lipid_transport_reg"/>
</dbReference>
<keyword evidence="1" id="KW-0472">Membrane</keyword>
<sequence>MIRHGYLYAVLLTLLLLSNSSAELNDSAWALLQQPYNKANVSNWSQAQPKDLVLTVNTPTETAAAANYGALLAKSSVIYNLMELANSSNVNPICHAQLKHVQRGIHSKQPWAIRVLDASGSKSAGFVFGQNYWLGSREGCSTIDRPVGVTLSRNYKRIMHYGLITQQSPFNLDYRVIYLRHNSPWQVEVKLMSEQILHIGLCLPSACQSSEIQQLTEQYVSGSFSDNDIFEMRPEVLYMKDLKLRDVFYQRLSFKLVVGALLLTCAFMLCAQQLNVAKQLPAEEPQLGVALAPVESEFWTALHWLLKWQPLQQLVSCYDVAKNYGKLIKTQENSAAQIPVLNGLRSVCALWILIFHVVWYMYFTVHNKTVLISYAEQIFFQYVSTAPLLVDVFFTISGFLQTYNFMRNTQQMEAVRQNGLLSNLKLYGKLLFHRYLRLAPLYLIVMGSVDLAFAYIGDTSVYHINERFDELCTQHWWRNLLFIQNLFDHREMCANWSWSLACDMQFFVIANALLFLYAKRPKWAKTLVVAAFAANIVWSYGIGINTKFEFSFDSTYATGTQIYISPFVRALPYIVGAIVAWCLRERRLQYDLSEVQLRWLWHFCLLVFIVCIYSTVKRDLGHLITISLFTLGRVCFALSICWMIVGSALGRGVWWSRLLEAKCFQHLSRLSYAIYLLNPLVIALIYGLTSSSTHADPFMLCVVSCGFTMIVYLLSIVFSLAFELPYSNLSSLLLGQRSTKPKTV</sequence>
<reference evidence="4 5" key="1">
    <citation type="submission" date="2015-08" db="EMBL/GenBank/DDBJ databases">
        <title>Ancestral chromatin configuration constrains chromatin evolution on differentiating sex chromosomes in Drosophila.</title>
        <authorList>
            <person name="Zhou Q."/>
            <person name="Bachtrog D."/>
        </authorList>
    </citation>
    <scope>NUCLEOTIDE SEQUENCE [LARGE SCALE GENOMIC DNA]</scope>
    <source>
        <tissue evidence="4">Whole larvae</tissue>
    </source>
</reference>
<dbReference type="AlphaFoldDB" id="A0A0M4EW64"/>
<dbReference type="Pfam" id="PF01757">
    <property type="entry name" value="Acyl_transf_3"/>
    <property type="match status" value="1"/>
</dbReference>
<feature type="transmembrane region" description="Helical" evidence="1">
    <location>
        <begin position="343"/>
        <end position="362"/>
    </location>
</feature>
<feature type="signal peptide" evidence="2">
    <location>
        <begin position="1"/>
        <end position="22"/>
    </location>
</feature>
<feature type="transmembrane region" description="Helical" evidence="1">
    <location>
        <begin position="382"/>
        <end position="403"/>
    </location>
</feature>
<evidence type="ECO:0000313" key="5">
    <source>
        <dbReference type="Proteomes" id="UP000494163"/>
    </source>
</evidence>
<keyword evidence="1" id="KW-0812">Transmembrane</keyword>
<organism evidence="4 5">
    <name type="scientific">Drosophila busckii</name>
    <name type="common">Fruit fly</name>
    <dbReference type="NCBI Taxonomy" id="30019"/>
    <lineage>
        <taxon>Eukaryota</taxon>
        <taxon>Metazoa</taxon>
        <taxon>Ecdysozoa</taxon>
        <taxon>Arthropoda</taxon>
        <taxon>Hexapoda</taxon>
        <taxon>Insecta</taxon>
        <taxon>Pterygota</taxon>
        <taxon>Neoptera</taxon>
        <taxon>Endopterygota</taxon>
        <taxon>Diptera</taxon>
        <taxon>Brachycera</taxon>
        <taxon>Muscomorpha</taxon>
        <taxon>Ephydroidea</taxon>
        <taxon>Drosophilidae</taxon>
        <taxon>Drosophila</taxon>
    </lineage>
</organism>
<dbReference type="SMART" id="SM00703">
    <property type="entry name" value="NRF"/>
    <property type="match status" value="1"/>
</dbReference>
<feature type="transmembrane region" description="Helical" evidence="1">
    <location>
        <begin position="252"/>
        <end position="271"/>
    </location>
</feature>
<accession>A0A0M4EW64</accession>
<feature type="transmembrane region" description="Helical" evidence="1">
    <location>
        <begin position="595"/>
        <end position="616"/>
    </location>
</feature>
<dbReference type="GO" id="GO:0016747">
    <property type="term" value="F:acyltransferase activity, transferring groups other than amino-acyl groups"/>
    <property type="evidence" value="ECO:0007669"/>
    <property type="project" value="InterPro"/>
</dbReference>
<dbReference type="EMBL" id="CP012524">
    <property type="protein sequence ID" value="ALC41982.1"/>
    <property type="molecule type" value="Genomic_DNA"/>
</dbReference>
<dbReference type="InterPro" id="IPR006621">
    <property type="entry name" value="Nose-resist-to-fluoxetine_N"/>
</dbReference>
<feature type="transmembrane region" description="Helical" evidence="1">
    <location>
        <begin position="622"/>
        <end position="649"/>
    </location>
</feature>
<dbReference type="InterPro" id="IPR002656">
    <property type="entry name" value="Acyl_transf_3_dom"/>
</dbReference>
<feature type="transmembrane region" description="Helical" evidence="1">
    <location>
        <begin position="697"/>
        <end position="722"/>
    </location>
</feature>
<name>A0A0M4EW64_DROBS</name>
<dbReference type="PANTHER" id="PTHR11161">
    <property type="entry name" value="O-ACYLTRANSFERASE"/>
    <property type="match status" value="1"/>
</dbReference>
<evidence type="ECO:0000313" key="4">
    <source>
        <dbReference type="EMBL" id="ALC41982.1"/>
    </source>
</evidence>
<keyword evidence="5" id="KW-1185">Reference proteome</keyword>
<evidence type="ECO:0000256" key="1">
    <source>
        <dbReference type="SAM" id="Phobius"/>
    </source>
</evidence>
<feature type="domain" description="Nose resistant-to-fluoxetine protein N-terminal" evidence="3">
    <location>
        <begin position="91"/>
        <end position="233"/>
    </location>
</feature>
<dbReference type="Pfam" id="PF20146">
    <property type="entry name" value="NRF"/>
    <property type="match status" value="1"/>
</dbReference>
<evidence type="ECO:0000259" key="3">
    <source>
        <dbReference type="SMART" id="SM00703"/>
    </source>
</evidence>
<proteinExistence type="predicted"/>